<keyword evidence="2" id="KW-0732">Signal</keyword>
<reference evidence="3" key="1">
    <citation type="submission" date="2021-06" db="EMBL/GenBank/DDBJ databases">
        <authorList>
            <person name="Huq M.A."/>
        </authorList>
    </citation>
    <scope>NUCLEOTIDE SEQUENCE</scope>
    <source>
        <strain evidence="3">MAH-26</strain>
    </source>
</reference>
<evidence type="ECO:0000313" key="3">
    <source>
        <dbReference type="EMBL" id="MBV4359241.1"/>
    </source>
</evidence>
<evidence type="ECO:0000256" key="2">
    <source>
        <dbReference type="SAM" id="SignalP"/>
    </source>
</evidence>
<evidence type="ECO:0000313" key="4">
    <source>
        <dbReference type="Proteomes" id="UP000812270"/>
    </source>
</evidence>
<organism evidence="3 4">
    <name type="scientific">Pinibacter aurantiacus</name>
    <dbReference type="NCBI Taxonomy" id="2851599"/>
    <lineage>
        <taxon>Bacteria</taxon>
        <taxon>Pseudomonadati</taxon>
        <taxon>Bacteroidota</taxon>
        <taxon>Chitinophagia</taxon>
        <taxon>Chitinophagales</taxon>
        <taxon>Chitinophagaceae</taxon>
        <taxon>Pinibacter</taxon>
    </lineage>
</organism>
<comment type="caution">
    <text evidence="3">The sequence shown here is derived from an EMBL/GenBank/DDBJ whole genome shotgun (WGS) entry which is preliminary data.</text>
</comment>
<dbReference type="RefSeq" id="WP_217793247.1">
    <property type="nucleotide sequence ID" value="NZ_JAHSPG010000015.1"/>
</dbReference>
<protein>
    <recommendedName>
        <fullName evidence="5">Porin</fullName>
    </recommendedName>
</protein>
<dbReference type="Proteomes" id="UP000812270">
    <property type="component" value="Unassembled WGS sequence"/>
</dbReference>
<feature type="signal peptide" evidence="2">
    <location>
        <begin position="1"/>
        <end position="19"/>
    </location>
</feature>
<dbReference type="AlphaFoldDB" id="A0A9E2SA38"/>
<keyword evidence="4" id="KW-1185">Reference proteome</keyword>
<evidence type="ECO:0000256" key="1">
    <source>
        <dbReference type="SAM" id="MobiDB-lite"/>
    </source>
</evidence>
<accession>A0A9E2SA38</accession>
<feature type="chain" id="PRO_5038593800" description="Porin" evidence="2">
    <location>
        <begin position="20"/>
        <end position="446"/>
    </location>
</feature>
<feature type="region of interest" description="Disordered" evidence="1">
    <location>
        <begin position="22"/>
        <end position="41"/>
    </location>
</feature>
<feature type="compositionally biased region" description="Acidic residues" evidence="1">
    <location>
        <begin position="22"/>
        <end position="33"/>
    </location>
</feature>
<evidence type="ECO:0008006" key="5">
    <source>
        <dbReference type="Google" id="ProtNLM"/>
    </source>
</evidence>
<name>A0A9E2SA38_9BACT</name>
<dbReference type="EMBL" id="JAHSPG010000015">
    <property type="protein sequence ID" value="MBV4359241.1"/>
    <property type="molecule type" value="Genomic_DNA"/>
</dbReference>
<gene>
    <name evidence="3" type="ORF">KTO63_18885</name>
</gene>
<proteinExistence type="predicted"/>
<sequence>MRKLFILLLCCCAFNVAKAQEDDAPETTTENEEQSAKDQDHTQFLRLKRNYQLGDGLTLESSKMRLNFTQSLQLLNGMSTLDKFKNTSPQFDIRRARFNFRGFLFNDKVYFRLRLNLAGNFQSTTTGTRSFNNTLQDALIEYRPSTNHRFNFGVRADYADTREARIEGESLGFIERSAVSTAFDPIFDYGIRYYGTIKAGGSNILKPYVSVTTGDGTAALQKNYGGFKYGVRLDWLPFGTFSKGGEYYMDDLARERVPKLIVGVTFSYTDGISSAKGTNGGRYIYGDSAANELLPDYLKAGFDFMFKYRGWYAFGEYVYAHATVPSGIAGEFNLSGKFTPYTGQTPEQIKATVLNRINLGSGVNIQGGYCFGKWACAARYSQLYNDTYSANFADQNRYYSFVGTRYFREHDLKLNIEAGYQEYKENLKTSDVKGNIYGQVMFTIQF</sequence>